<dbReference type="Proteomes" id="UP000765003">
    <property type="component" value="Unassembled WGS sequence"/>
</dbReference>
<dbReference type="NCBIfam" id="TIGR02727">
    <property type="entry name" value="MTHFS_bact"/>
    <property type="match status" value="1"/>
</dbReference>
<dbReference type="Pfam" id="PF01812">
    <property type="entry name" value="5-FTHF_cyc-lig"/>
    <property type="match status" value="1"/>
</dbReference>
<evidence type="ECO:0000256" key="2">
    <source>
        <dbReference type="ARBA" id="ARBA00022741"/>
    </source>
</evidence>
<comment type="catalytic activity">
    <reaction evidence="4">
        <text>(6S)-5-formyl-5,6,7,8-tetrahydrofolate + ATP = (6R)-5,10-methenyltetrahydrofolate + ADP + phosphate</text>
        <dbReference type="Rhea" id="RHEA:10488"/>
        <dbReference type="ChEBI" id="CHEBI:30616"/>
        <dbReference type="ChEBI" id="CHEBI:43474"/>
        <dbReference type="ChEBI" id="CHEBI:57455"/>
        <dbReference type="ChEBI" id="CHEBI:57457"/>
        <dbReference type="ChEBI" id="CHEBI:456216"/>
        <dbReference type="EC" id="6.3.3.2"/>
    </reaction>
</comment>
<evidence type="ECO:0000256" key="3">
    <source>
        <dbReference type="ARBA" id="ARBA00022840"/>
    </source>
</evidence>
<dbReference type="PANTHER" id="PTHR23407">
    <property type="entry name" value="ATPASE INHIBITOR/5-FORMYLTETRAHYDROFOLATE CYCLO-LIGASE"/>
    <property type="match status" value="1"/>
</dbReference>
<evidence type="ECO:0000313" key="5">
    <source>
        <dbReference type="EMBL" id="MBN4077291.1"/>
    </source>
</evidence>
<evidence type="ECO:0000256" key="4">
    <source>
        <dbReference type="RuleBase" id="RU361279"/>
    </source>
</evidence>
<dbReference type="InterPro" id="IPR037171">
    <property type="entry name" value="NagB/RpiA_transferase-like"/>
</dbReference>
<reference evidence="5" key="1">
    <citation type="submission" date="2021-02" db="EMBL/GenBank/DDBJ databases">
        <title>Activity-based single-cell genomes from oceanic crustal fluid captures similar information to metagenomic and metatranscriptomic surveys with orders of magnitude less sampling.</title>
        <authorList>
            <person name="D'Angelo T.S."/>
            <person name="Orcutt B.N."/>
        </authorList>
    </citation>
    <scope>NUCLEOTIDE SEQUENCE [LARGE SCALE GENOMIC DNA]</scope>
    <source>
        <strain evidence="5">AH-315-E05</strain>
    </source>
</reference>
<dbReference type="Gene3D" id="3.40.50.10420">
    <property type="entry name" value="NagB/RpiA/CoA transferase-like"/>
    <property type="match status" value="1"/>
</dbReference>
<evidence type="ECO:0000313" key="6">
    <source>
        <dbReference type="Proteomes" id="UP000765003"/>
    </source>
</evidence>
<keyword evidence="6" id="KW-1185">Reference proteome</keyword>
<sequence>MKQSIFSKNDPLNKVVMRVVMKQVMRDMPAKLLSEAGLHAAQMAVPHFAMHLEGLKKYGIGIFASLPDEIDTQPLDDWLIEAKIPRFFPFWQEKLQTMKFRAIPENIKISALKHSLFKVPEILKNTEERLACELRFILVPGLAFDGRKNRLGRGMGCYDRVIASIQALNMVHEKTFSIALDCQILSSIPVDHHDKAVDMIFTPTRSIIN</sequence>
<organism evidence="5 6">
    <name type="scientific">Sulfobacillus acidophilus</name>
    <dbReference type="NCBI Taxonomy" id="53633"/>
    <lineage>
        <taxon>Bacteria</taxon>
        <taxon>Bacillati</taxon>
        <taxon>Bacillota</taxon>
        <taxon>Clostridia</taxon>
        <taxon>Eubacteriales</taxon>
        <taxon>Clostridiales Family XVII. Incertae Sedis</taxon>
        <taxon>Sulfobacillus</taxon>
    </lineage>
</organism>
<keyword evidence="4" id="KW-0460">Magnesium</keyword>
<dbReference type="InterPro" id="IPR024185">
    <property type="entry name" value="FTHF_cligase-like_sf"/>
</dbReference>
<dbReference type="GO" id="GO:0030272">
    <property type="term" value="F:5-formyltetrahydrofolate cyclo-ligase activity"/>
    <property type="evidence" value="ECO:0007669"/>
    <property type="project" value="UniProtKB-EC"/>
</dbReference>
<dbReference type="EC" id="6.3.3.2" evidence="4"/>
<dbReference type="SUPFAM" id="SSF100950">
    <property type="entry name" value="NagB/RpiA/CoA transferase-like"/>
    <property type="match status" value="1"/>
</dbReference>
<keyword evidence="2 4" id="KW-0547">Nucleotide-binding</keyword>
<keyword evidence="4" id="KW-0479">Metal-binding</keyword>
<accession>A0ABS3AV99</accession>
<evidence type="ECO:0000256" key="1">
    <source>
        <dbReference type="ARBA" id="ARBA00010638"/>
    </source>
</evidence>
<comment type="similarity">
    <text evidence="1 4">Belongs to the 5-formyltetrahydrofolate cyclo-ligase family.</text>
</comment>
<comment type="cofactor">
    <cofactor evidence="4">
        <name>Mg(2+)</name>
        <dbReference type="ChEBI" id="CHEBI:18420"/>
    </cofactor>
</comment>
<dbReference type="EMBL" id="JAFITA010000001">
    <property type="protein sequence ID" value="MBN4077291.1"/>
    <property type="molecule type" value="Genomic_DNA"/>
</dbReference>
<protein>
    <recommendedName>
        <fullName evidence="4">5-formyltetrahydrofolate cyclo-ligase</fullName>
        <ecNumber evidence="4">6.3.3.2</ecNumber>
    </recommendedName>
</protein>
<keyword evidence="3 4" id="KW-0067">ATP-binding</keyword>
<comment type="caution">
    <text evidence="5">The sequence shown here is derived from an EMBL/GenBank/DDBJ whole genome shotgun (WGS) entry which is preliminary data.</text>
</comment>
<gene>
    <name evidence="5" type="ORF">JYT19_00100</name>
</gene>
<dbReference type="PANTHER" id="PTHR23407:SF1">
    <property type="entry name" value="5-FORMYLTETRAHYDROFOLATE CYCLO-LIGASE"/>
    <property type="match status" value="1"/>
</dbReference>
<dbReference type="InterPro" id="IPR002698">
    <property type="entry name" value="FTHF_cligase"/>
</dbReference>
<proteinExistence type="inferred from homology"/>
<name>A0ABS3AV99_9FIRM</name>
<keyword evidence="5" id="KW-0436">Ligase</keyword>